<accession>A0ABU8VXI6</accession>
<dbReference type="EMBL" id="JBBKZV010000002">
    <property type="protein sequence ID" value="MEJ8821721.1"/>
    <property type="molecule type" value="Genomic_DNA"/>
</dbReference>
<keyword evidence="3" id="KW-0813">Transport</keyword>
<keyword evidence="16" id="KW-1185">Reference proteome</keyword>
<keyword evidence="7" id="KW-0479">Metal-binding</keyword>
<evidence type="ECO:0000256" key="7">
    <source>
        <dbReference type="ARBA" id="ARBA00022723"/>
    </source>
</evidence>
<evidence type="ECO:0000256" key="5">
    <source>
        <dbReference type="ARBA" id="ARBA00022617"/>
    </source>
</evidence>
<dbReference type="PANTHER" id="PTHR30529">
    <property type="entry name" value="CYTOCHROME B561"/>
    <property type="match status" value="1"/>
</dbReference>
<sequence>MPSIPDRYTKPAIILHWVIAVLMVLNVILGLSAENVRDEWVRPIVDTHKSIGITLLGLAILRLLWRATHEPPAMPQGYGRLERVAAHLAHWALYGVMFLLPLSGWMHDSAWKDAATHPMQYFGLFEWPRIRWIMAIEPLSKEGLHDLFGAVHLWLGNLLYVLFALHVLGALKHQILDREKELQRMLP</sequence>
<dbReference type="SUPFAM" id="SSF81342">
    <property type="entry name" value="Transmembrane di-heme cytochromes"/>
    <property type="match status" value="1"/>
</dbReference>
<keyword evidence="11 13" id="KW-0472">Membrane</keyword>
<reference evidence="15 16" key="1">
    <citation type="submission" date="2024-03" db="EMBL/GenBank/DDBJ databases">
        <title>Novel species of the genus Variovorax.</title>
        <authorList>
            <person name="Liu Q."/>
            <person name="Xin Y.-H."/>
        </authorList>
    </citation>
    <scope>NUCLEOTIDE SEQUENCE [LARGE SCALE GENOMIC DNA]</scope>
    <source>
        <strain evidence="15 16">KACC 18501</strain>
    </source>
</reference>
<evidence type="ECO:0000256" key="12">
    <source>
        <dbReference type="ARBA" id="ARBA00037975"/>
    </source>
</evidence>
<protein>
    <submittedName>
        <fullName evidence="15">Cytochrome b</fullName>
    </submittedName>
</protein>
<dbReference type="PANTHER" id="PTHR30529:SF1">
    <property type="entry name" value="CYTOCHROME B561 HOMOLOG 2"/>
    <property type="match status" value="1"/>
</dbReference>
<keyword evidence="10" id="KW-0408">Iron</keyword>
<keyword evidence="6 13" id="KW-0812">Transmembrane</keyword>
<evidence type="ECO:0000313" key="16">
    <source>
        <dbReference type="Proteomes" id="UP001363010"/>
    </source>
</evidence>
<comment type="subcellular location">
    <subcellularLocation>
        <location evidence="2">Cell membrane</location>
        <topology evidence="2">Multi-pass membrane protein</topology>
    </subcellularLocation>
</comment>
<dbReference type="Pfam" id="PF01292">
    <property type="entry name" value="Ni_hydr_CYTB"/>
    <property type="match status" value="1"/>
</dbReference>
<dbReference type="InterPro" id="IPR016174">
    <property type="entry name" value="Di-haem_cyt_TM"/>
</dbReference>
<evidence type="ECO:0000256" key="10">
    <source>
        <dbReference type="ARBA" id="ARBA00023004"/>
    </source>
</evidence>
<feature type="transmembrane region" description="Helical" evidence="13">
    <location>
        <begin position="88"/>
        <end position="106"/>
    </location>
</feature>
<name>A0ABU8VXI6_9BURK</name>
<evidence type="ECO:0000256" key="4">
    <source>
        <dbReference type="ARBA" id="ARBA00022475"/>
    </source>
</evidence>
<evidence type="ECO:0000256" key="3">
    <source>
        <dbReference type="ARBA" id="ARBA00022448"/>
    </source>
</evidence>
<proteinExistence type="inferred from homology"/>
<feature type="transmembrane region" description="Helical" evidence="13">
    <location>
        <begin position="147"/>
        <end position="171"/>
    </location>
</feature>
<keyword evidence="4" id="KW-1003">Cell membrane</keyword>
<comment type="similarity">
    <text evidence="12">Belongs to the cytochrome b561 family.</text>
</comment>
<evidence type="ECO:0000313" key="15">
    <source>
        <dbReference type="EMBL" id="MEJ8821721.1"/>
    </source>
</evidence>
<feature type="transmembrane region" description="Helical" evidence="13">
    <location>
        <begin position="51"/>
        <end position="67"/>
    </location>
</feature>
<evidence type="ECO:0000256" key="8">
    <source>
        <dbReference type="ARBA" id="ARBA00022982"/>
    </source>
</evidence>
<keyword evidence="9 13" id="KW-1133">Transmembrane helix</keyword>
<evidence type="ECO:0000256" key="2">
    <source>
        <dbReference type="ARBA" id="ARBA00004651"/>
    </source>
</evidence>
<dbReference type="Gene3D" id="1.20.950.20">
    <property type="entry name" value="Transmembrane di-heme cytochromes, Chain C"/>
    <property type="match status" value="1"/>
</dbReference>
<comment type="caution">
    <text evidence="15">The sequence shown here is derived from an EMBL/GenBank/DDBJ whole genome shotgun (WGS) entry which is preliminary data.</text>
</comment>
<evidence type="ECO:0000256" key="9">
    <source>
        <dbReference type="ARBA" id="ARBA00022989"/>
    </source>
</evidence>
<keyword evidence="8" id="KW-0249">Electron transport</keyword>
<evidence type="ECO:0000256" key="6">
    <source>
        <dbReference type="ARBA" id="ARBA00022692"/>
    </source>
</evidence>
<organism evidence="15 16">
    <name type="scientific">Variovorax humicola</name>
    <dbReference type="NCBI Taxonomy" id="1769758"/>
    <lineage>
        <taxon>Bacteria</taxon>
        <taxon>Pseudomonadati</taxon>
        <taxon>Pseudomonadota</taxon>
        <taxon>Betaproteobacteria</taxon>
        <taxon>Burkholderiales</taxon>
        <taxon>Comamonadaceae</taxon>
        <taxon>Variovorax</taxon>
    </lineage>
</organism>
<gene>
    <name evidence="15" type="ORF">WKW80_06680</name>
</gene>
<dbReference type="InterPro" id="IPR052168">
    <property type="entry name" value="Cytochrome_b561_oxidase"/>
</dbReference>
<evidence type="ECO:0000256" key="11">
    <source>
        <dbReference type="ARBA" id="ARBA00023136"/>
    </source>
</evidence>
<dbReference type="RefSeq" id="WP_340362758.1">
    <property type="nucleotide sequence ID" value="NZ_JBBKZV010000002.1"/>
</dbReference>
<evidence type="ECO:0000256" key="1">
    <source>
        <dbReference type="ARBA" id="ARBA00001970"/>
    </source>
</evidence>
<keyword evidence="5" id="KW-0349">Heme</keyword>
<evidence type="ECO:0000259" key="14">
    <source>
        <dbReference type="Pfam" id="PF01292"/>
    </source>
</evidence>
<comment type="cofactor">
    <cofactor evidence="1">
        <name>heme b</name>
        <dbReference type="ChEBI" id="CHEBI:60344"/>
    </cofactor>
</comment>
<evidence type="ECO:0000256" key="13">
    <source>
        <dbReference type="SAM" id="Phobius"/>
    </source>
</evidence>
<dbReference type="Proteomes" id="UP001363010">
    <property type="component" value="Unassembled WGS sequence"/>
</dbReference>
<feature type="transmembrane region" description="Helical" evidence="13">
    <location>
        <begin position="12"/>
        <end position="31"/>
    </location>
</feature>
<feature type="domain" description="Cytochrome b561 bacterial/Ni-hydrogenase" evidence="14">
    <location>
        <begin position="7"/>
        <end position="187"/>
    </location>
</feature>
<dbReference type="InterPro" id="IPR011577">
    <property type="entry name" value="Cyt_b561_bac/Ni-Hgenase"/>
</dbReference>